<evidence type="ECO:0000313" key="2">
    <source>
        <dbReference type="Proteomes" id="UP001150603"/>
    </source>
</evidence>
<gene>
    <name evidence="1" type="ORF">FBU59_006468</name>
</gene>
<proteinExistence type="predicted"/>
<comment type="caution">
    <text evidence="1">The sequence shown here is derived from an EMBL/GenBank/DDBJ whole genome shotgun (WGS) entry which is preliminary data.</text>
</comment>
<protein>
    <submittedName>
        <fullName evidence="1">Uncharacterized protein</fullName>
    </submittedName>
</protein>
<name>A0ACC1IZP1_9FUNG</name>
<keyword evidence="2" id="KW-1185">Reference proteome</keyword>
<accession>A0ACC1IZP1</accession>
<sequence>LVRACVEEKTDYCDITGEMPWVKQMHDELNEKAVRNNVHIASFCGFDCIPADIGSYMLAEYAKQKLNKPLLHVKGSITGVRGGVSGGTLATAVEQIADFKTLLSKKFMGSDNPADTEKSVGNPEFQRSLIHYDQNVKRWQTFWIMAQVNSRVAGWAGQVLNYGPRFTYAESMSTHNVIHAVLVVVGLAYFALLMLFSFTRNLLWALKVIPRPGSGPSERATKKGFFTLSLEGFTDEGSAIYGKVVGTSDPGYGETIKYLGESALCLALDRDNSFKPGVYPPSVIMGGALLTRLRSKGCCFEVSDAPIESTKRSKRSL</sequence>
<dbReference type="EMBL" id="JANBPW010005657">
    <property type="protein sequence ID" value="KAJ1932155.1"/>
    <property type="molecule type" value="Genomic_DNA"/>
</dbReference>
<reference evidence="1" key="1">
    <citation type="submission" date="2022-07" db="EMBL/GenBank/DDBJ databases">
        <title>Phylogenomic reconstructions and comparative analyses of Kickxellomycotina fungi.</title>
        <authorList>
            <person name="Reynolds N.K."/>
            <person name="Stajich J.E."/>
            <person name="Barry K."/>
            <person name="Grigoriev I.V."/>
            <person name="Crous P."/>
            <person name="Smith M.E."/>
        </authorList>
    </citation>
    <scope>NUCLEOTIDE SEQUENCE</scope>
    <source>
        <strain evidence="1">NRRL 5244</strain>
    </source>
</reference>
<organism evidence="1 2">
    <name type="scientific">Linderina macrospora</name>
    <dbReference type="NCBI Taxonomy" id="4868"/>
    <lineage>
        <taxon>Eukaryota</taxon>
        <taxon>Fungi</taxon>
        <taxon>Fungi incertae sedis</taxon>
        <taxon>Zoopagomycota</taxon>
        <taxon>Kickxellomycotina</taxon>
        <taxon>Kickxellomycetes</taxon>
        <taxon>Kickxellales</taxon>
        <taxon>Kickxellaceae</taxon>
        <taxon>Linderina</taxon>
    </lineage>
</organism>
<dbReference type="Proteomes" id="UP001150603">
    <property type="component" value="Unassembled WGS sequence"/>
</dbReference>
<feature type="non-terminal residue" evidence="1">
    <location>
        <position position="1"/>
    </location>
</feature>
<evidence type="ECO:0000313" key="1">
    <source>
        <dbReference type="EMBL" id="KAJ1932155.1"/>
    </source>
</evidence>